<keyword evidence="3" id="KW-0576">Peroxisome</keyword>
<comment type="subcellular location">
    <subcellularLocation>
        <location evidence="1">Peroxisome</location>
    </subcellularLocation>
</comment>
<evidence type="ECO:0000256" key="4">
    <source>
        <dbReference type="ARBA" id="ARBA00023235"/>
    </source>
</evidence>
<name>A0A4R3I8I5_9GAMM</name>
<dbReference type="PANTHER" id="PTHR43684">
    <property type="match status" value="1"/>
</dbReference>
<evidence type="ECO:0000256" key="1">
    <source>
        <dbReference type="ARBA" id="ARBA00004275"/>
    </source>
</evidence>
<sequence>MNEILTRVDDGVLEMLFNRPEKKNAINAAMYERMAEILVDARKNPDVAVVLITGKGASFTAGNDLVDFMQNPPLDDESSVFRFLQTMADFPKPVVAAVKGHAVGIGTTLLLHCDIVICGESASFQMPFVNLGLVPEFASSYLLPLRVGHSKAAEWLMTGKVFDAFEAKAAGLINEVLKDEQYFSAARQKAHTLAKQPRESLQITKRLLKQPYMAKTLQTIEEEGDLFRKRLQSKECQQALQRFFARG</sequence>
<reference evidence="5 6" key="1">
    <citation type="submission" date="2019-03" db="EMBL/GenBank/DDBJ databases">
        <title>Genomic Encyclopedia of Archaeal and Bacterial Type Strains, Phase II (KMG-II): from individual species to whole genera.</title>
        <authorList>
            <person name="Goeker M."/>
        </authorList>
    </citation>
    <scope>NUCLEOTIDE SEQUENCE [LARGE SCALE GENOMIC DNA]</scope>
    <source>
        <strain evidence="5 6">DSM 15388</strain>
    </source>
</reference>
<dbReference type="Gene3D" id="1.10.12.10">
    <property type="entry name" value="Lyase 2-enoyl-coa Hydratase, Chain A, domain 2"/>
    <property type="match status" value="1"/>
</dbReference>
<evidence type="ECO:0000256" key="3">
    <source>
        <dbReference type="ARBA" id="ARBA00023140"/>
    </source>
</evidence>
<keyword evidence="6" id="KW-1185">Reference proteome</keyword>
<dbReference type="InterPro" id="IPR001753">
    <property type="entry name" value="Enoyl-CoA_hydra/iso"/>
</dbReference>
<organism evidence="5 6">
    <name type="scientific">Reinekea marinisedimentorum</name>
    <dbReference type="NCBI Taxonomy" id="230495"/>
    <lineage>
        <taxon>Bacteria</taxon>
        <taxon>Pseudomonadati</taxon>
        <taxon>Pseudomonadota</taxon>
        <taxon>Gammaproteobacteria</taxon>
        <taxon>Oceanospirillales</taxon>
        <taxon>Saccharospirillaceae</taxon>
        <taxon>Reinekea</taxon>
    </lineage>
</organism>
<dbReference type="AlphaFoldDB" id="A0A4R3I8I5"/>
<dbReference type="Gene3D" id="3.90.226.10">
    <property type="entry name" value="2-enoyl-CoA Hydratase, Chain A, domain 1"/>
    <property type="match status" value="1"/>
</dbReference>
<dbReference type="SUPFAM" id="SSF52096">
    <property type="entry name" value="ClpP/crotonase"/>
    <property type="match status" value="1"/>
</dbReference>
<dbReference type="GO" id="GO:0004165">
    <property type="term" value="F:delta(3)-delta(2)-enoyl-CoA isomerase activity"/>
    <property type="evidence" value="ECO:0007669"/>
    <property type="project" value="UniProtKB-ARBA"/>
</dbReference>
<accession>A0A4R3I8I5</accession>
<keyword evidence="4" id="KW-0413">Isomerase</keyword>
<evidence type="ECO:0000313" key="5">
    <source>
        <dbReference type="EMBL" id="TCS41609.1"/>
    </source>
</evidence>
<evidence type="ECO:0000256" key="2">
    <source>
        <dbReference type="ARBA" id="ARBA00005254"/>
    </source>
</evidence>
<dbReference type="PANTHER" id="PTHR43684:SF1">
    <property type="entry name" value="ENOYL-COA DELTA ISOMERASE 2"/>
    <property type="match status" value="1"/>
</dbReference>
<dbReference type="EMBL" id="SLZR01000005">
    <property type="protein sequence ID" value="TCS41609.1"/>
    <property type="molecule type" value="Genomic_DNA"/>
</dbReference>
<comment type="similarity">
    <text evidence="2">Belongs to the enoyl-CoA hydratase/isomerase family.</text>
</comment>
<dbReference type="Proteomes" id="UP000295793">
    <property type="component" value="Unassembled WGS sequence"/>
</dbReference>
<dbReference type="InterPro" id="IPR051053">
    <property type="entry name" value="ECH/Chromodomain_protein"/>
</dbReference>
<dbReference type="CDD" id="cd06558">
    <property type="entry name" value="crotonase-like"/>
    <property type="match status" value="1"/>
</dbReference>
<dbReference type="RefSeq" id="WP_132700998.1">
    <property type="nucleotide sequence ID" value="NZ_SLZR01000005.1"/>
</dbReference>
<proteinExistence type="inferred from homology"/>
<dbReference type="InterPro" id="IPR029045">
    <property type="entry name" value="ClpP/crotonase-like_dom_sf"/>
</dbReference>
<comment type="caution">
    <text evidence="5">The sequence shown here is derived from an EMBL/GenBank/DDBJ whole genome shotgun (WGS) entry which is preliminary data.</text>
</comment>
<dbReference type="InterPro" id="IPR014748">
    <property type="entry name" value="Enoyl-CoA_hydra_C"/>
</dbReference>
<evidence type="ECO:0000313" key="6">
    <source>
        <dbReference type="Proteomes" id="UP000295793"/>
    </source>
</evidence>
<dbReference type="Pfam" id="PF00378">
    <property type="entry name" value="ECH_1"/>
    <property type="match status" value="1"/>
</dbReference>
<protein>
    <submittedName>
        <fullName evidence="5">Enoyl-CoA hydratase/carnithine racemase</fullName>
    </submittedName>
</protein>
<gene>
    <name evidence="5" type="ORF">BCF53_10536</name>
</gene>
<dbReference type="OrthoDB" id="9797151at2"/>